<keyword evidence="2" id="KW-1185">Reference proteome</keyword>
<gene>
    <name evidence="1" type="ORF">Pcinc_029988</name>
</gene>
<protein>
    <submittedName>
        <fullName evidence="1">Uncharacterized protein</fullName>
    </submittedName>
</protein>
<comment type="caution">
    <text evidence="1">The sequence shown here is derived from an EMBL/GenBank/DDBJ whole genome shotgun (WGS) entry which is preliminary data.</text>
</comment>
<sequence length="133" mass="14707">MCDLERSGEKSRSTRIGITLLQLTSPHTYHSSSKATLSARGFELNSYRGGTFELNSYSGGTFELNSYRGGTFELNLLAVEASNSCSYYRLRSQLLAVSESSNSTVSHGRQTSGPWWLTGWLVVVEADDEVPVW</sequence>
<accession>A0AAE1EZS8</accession>
<evidence type="ECO:0000313" key="1">
    <source>
        <dbReference type="EMBL" id="KAK3864320.1"/>
    </source>
</evidence>
<dbReference type="AlphaFoldDB" id="A0AAE1EZS8"/>
<dbReference type="EMBL" id="JAWQEG010003820">
    <property type="protein sequence ID" value="KAK3864320.1"/>
    <property type="molecule type" value="Genomic_DNA"/>
</dbReference>
<reference evidence="1" key="1">
    <citation type="submission" date="2023-10" db="EMBL/GenBank/DDBJ databases">
        <title>Genome assemblies of two species of porcelain crab, Petrolisthes cinctipes and Petrolisthes manimaculis (Anomura: Porcellanidae).</title>
        <authorList>
            <person name="Angst P."/>
        </authorList>
    </citation>
    <scope>NUCLEOTIDE SEQUENCE</scope>
    <source>
        <strain evidence="1">PB745_01</strain>
        <tissue evidence="1">Gill</tissue>
    </source>
</reference>
<evidence type="ECO:0000313" key="2">
    <source>
        <dbReference type="Proteomes" id="UP001286313"/>
    </source>
</evidence>
<organism evidence="1 2">
    <name type="scientific">Petrolisthes cinctipes</name>
    <name type="common">Flat porcelain crab</name>
    <dbReference type="NCBI Taxonomy" id="88211"/>
    <lineage>
        <taxon>Eukaryota</taxon>
        <taxon>Metazoa</taxon>
        <taxon>Ecdysozoa</taxon>
        <taxon>Arthropoda</taxon>
        <taxon>Crustacea</taxon>
        <taxon>Multicrustacea</taxon>
        <taxon>Malacostraca</taxon>
        <taxon>Eumalacostraca</taxon>
        <taxon>Eucarida</taxon>
        <taxon>Decapoda</taxon>
        <taxon>Pleocyemata</taxon>
        <taxon>Anomura</taxon>
        <taxon>Galatheoidea</taxon>
        <taxon>Porcellanidae</taxon>
        <taxon>Petrolisthes</taxon>
    </lineage>
</organism>
<proteinExistence type="predicted"/>
<name>A0AAE1EZS8_PETCI</name>
<dbReference type="Proteomes" id="UP001286313">
    <property type="component" value="Unassembled WGS sequence"/>
</dbReference>